<dbReference type="Proteomes" id="UP000008212">
    <property type="component" value="Chromosome"/>
</dbReference>
<evidence type="ECO:0000256" key="1">
    <source>
        <dbReference type="SAM" id="Phobius"/>
    </source>
</evidence>
<dbReference type="AlphaFoldDB" id="Q73LT1"/>
<dbReference type="RefSeq" id="WP_010957038.1">
    <property type="nucleotide sequence ID" value="NC_002967.9"/>
</dbReference>
<gene>
    <name evidence="2" type="ordered locus">TDE_1781</name>
</gene>
<keyword evidence="1" id="KW-1133">Transmembrane helix</keyword>
<keyword evidence="3" id="KW-1185">Reference proteome</keyword>
<dbReference type="KEGG" id="tde:TDE_1781"/>
<accession>Q73LT1</accession>
<organism evidence="2 3">
    <name type="scientific">Treponema denticola (strain ATCC 35405 / DSM 14222 / CIP 103919 / JCM 8153 / KCTC 15104)</name>
    <dbReference type="NCBI Taxonomy" id="243275"/>
    <lineage>
        <taxon>Bacteria</taxon>
        <taxon>Pseudomonadati</taxon>
        <taxon>Spirochaetota</taxon>
        <taxon>Spirochaetia</taxon>
        <taxon>Spirochaetales</taxon>
        <taxon>Treponemataceae</taxon>
        <taxon>Treponema</taxon>
    </lineage>
</organism>
<keyword evidence="1" id="KW-0812">Transmembrane</keyword>
<dbReference type="PATRIC" id="fig|243275.7.peg.1696"/>
<reference evidence="2 3" key="1">
    <citation type="journal article" date="2004" name="Proc. Natl. Acad. Sci. U.S.A.">
        <title>Comparison of the genome of the oral pathogen Treponema denticola with other spirochete genomes.</title>
        <authorList>
            <person name="Seshadri R."/>
            <person name="Myers G.S."/>
            <person name="Tettelin H."/>
            <person name="Eisen J.A."/>
            <person name="Heidelberg J.F."/>
            <person name="Dodson R.J."/>
            <person name="Davidsen T.M."/>
            <person name="DeBoy R.T."/>
            <person name="Fouts D.E."/>
            <person name="Haft D.H."/>
            <person name="Selengut J."/>
            <person name="Ren Q."/>
            <person name="Brinkac L.M."/>
            <person name="Madupu R."/>
            <person name="Kolonay J."/>
            <person name="Durkin S.A."/>
            <person name="Daugherty S.C."/>
            <person name="Shetty J."/>
            <person name="Shvartsbeyn A."/>
            <person name="Gebregeorgis E."/>
            <person name="Geer K."/>
            <person name="Tsegaye G."/>
            <person name="Malek J."/>
            <person name="Ayodeji B."/>
            <person name="Shatsman S."/>
            <person name="McLeod M.P."/>
            <person name="Smajs D."/>
            <person name="Howell J.K."/>
            <person name="Pal S."/>
            <person name="Amin A."/>
            <person name="Vashisth P."/>
            <person name="McNeill T.Z."/>
            <person name="Xiang Q."/>
            <person name="Sodergren E."/>
            <person name="Baca E."/>
            <person name="Weinstock G.M."/>
            <person name="Norris S.J."/>
            <person name="Fraser C.M."/>
            <person name="Paulsen I.T."/>
        </authorList>
    </citation>
    <scope>NUCLEOTIDE SEQUENCE [LARGE SCALE GENOMIC DNA]</scope>
    <source>
        <strain evidence="3">ATCC 35405 / DSM 14222 / CIP 103919 / JCM 8153 / KCTC 15104</strain>
    </source>
</reference>
<dbReference type="STRING" id="243275.TDE_1781"/>
<name>Q73LT1_TREDE</name>
<evidence type="ECO:0000313" key="3">
    <source>
        <dbReference type="Proteomes" id="UP000008212"/>
    </source>
</evidence>
<sequence>MKKKIIQLETNYLYYLSGVSRNPRIDITKVKSTLENFTVVISPWTFVELITTQDFTNEQKKIIVKYIINNQIGVQTFIENGKYYDFSRLINDYCYFLFSEPNKLNTFLKRVMKLKKDEEVKILNFYIIFITSFIYYLFYNKLEKLNINKNKKKCFTFCVFYLLEANNSFINRIIKKIINSHYVDFEENKTKKSLTELIGEYGYLISVIYDKVIEGSIHKLYPGFFERIYAFNDLTVNDGASSTSKQFIRLLNKFTSAKKN</sequence>
<keyword evidence="1" id="KW-0472">Membrane</keyword>
<dbReference type="EMBL" id="AE017226">
    <property type="protein sequence ID" value="AAS12296.1"/>
    <property type="molecule type" value="Genomic_DNA"/>
</dbReference>
<feature type="transmembrane region" description="Helical" evidence="1">
    <location>
        <begin position="122"/>
        <end position="139"/>
    </location>
</feature>
<dbReference type="PaxDb" id="243275-TDE_1781"/>
<evidence type="ECO:0000313" key="2">
    <source>
        <dbReference type="EMBL" id="AAS12296.1"/>
    </source>
</evidence>
<proteinExistence type="predicted"/>
<dbReference type="HOGENOM" id="CLU_1069352_0_0_12"/>
<protein>
    <submittedName>
        <fullName evidence="2">Uncharacterized protein</fullName>
    </submittedName>
</protein>
<dbReference type="GeneID" id="2741225"/>